<dbReference type="AlphaFoldDB" id="A0A2U4F4K2"/>
<accession>A0A2U4F4K2</accession>
<reference evidence="2 3" key="1">
    <citation type="submission" date="2012-07" db="EMBL/GenBank/DDBJ databases">
        <title>Genome sequence of Brachyspira sp. 30446, isolated from a pig with mucohaemorrhagic colitis.</title>
        <authorList>
            <person name="Rubin J.E."/>
            <person name="Fernando C."/>
            <person name="Harding J.C.S."/>
            <person name="Hill J.E."/>
        </authorList>
    </citation>
    <scope>NUCLEOTIDE SEQUENCE [LARGE SCALE GENOMIC DNA]</scope>
    <source>
        <strain evidence="2 3">30446</strain>
    </source>
</reference>
<keyword evidence="1" id="KW-1133">Transmembrane helix</keyword>
<organism evidence="2 3">
    <name type="scientific">Brachyspira hampsonii 30446</name>
    <dbReference type="NCBI Taxonomy" id="1289135"/>
    <lineage>
        <taxon>Bacteria</taxon>
        <taxon>Pseudomonadati</taxon>
        <taxon>Spirochaetota</taxon>
        <taxon>Spirochaetia</taxon>
        <taxon>Brachyspirales</taxon>
        <taxon>Brachyspiraceae</taxon>
        <taxon>Brachyspira</taxon>
    </lineage>
</organism>
<dbReference type="EMBL" id="ALNZ01000037">
    <property type="protein sequence ID" value="EKV55860.1"/>
    <property type="molecule type" value="Genomic_DNA"/>
</dbReference>
<name>A0A2U4F4K2_9SPIR</name>
<dbReference type="STRING" id="1289135.A966_13445"/>
<sequence>MSTKIIAILFIISNTFFGAFYFSDIAKEYGTNENNNTEKKTVIETNEQLKTEYDINTNSIESFFNMEGTNIIKQNGVISSPVLIEDTAKSNPFRYTEVTFILTAFFSYTYATYLTIGLTSIENSNVAASTTGRSKYKDLWISTTLFQITAGLFCGAAVAYDSYQRVFGKKKNDGFTFSFVPFYEPINKDAGFVFSLNHPL</sequence>
<feature type="transmembrane region" description="Helical" evidence="1">
    <location>
        <begin position="139"/>
        <end position="160"/>
    </location>
</feature>
<evidence type="ECO:0000313" key="3">
    <source>
        <dbReference type="Proteomes" id="UP000011663"/>
    </source>
</evidence>
<protein>
    <submittedName>
        <fullName evidence="2">Uncharacterized protein</fullName>
    </submittedName>
</protein>
<dbReference type="OrthoDB" id="307221at2"/>
<feature type="transmembrane region" description="Helical" evidence="1">
    <location>
        <begin position="98"/>
        <end position="119"/>
    </location>
</feature>
<evidence type="ECO:0000256" key="1">
    <source>
        <dbReference type="SAM" id="Phobius"/>
    </source>
</evidence>
<gene>
    <name evidence="2" type="ORF">A966_13445</name>
</gene>
<dbReference type="GeneID" id="66489086"/>
<proteinExistence type="predicted"/>
<keyword evidence="1" id="KW-0472">Membrane</keyword>
<dbReference type="Proteomes" id="UP000011663">
    <property type="component" value="Unassembled WGS sequence"/>
</dbReference>
<feature type="transmembrane region" description="Helical" evidence="1">
    <location>
        <begin position="6"/>
        <end position="23"/>
    </location>
</feature>
<keyword evidence="1" id="KW-0812">Transmembrane</keyword>
<evidence type="ECO:0000313" key="2">
    <source>
        <dbReference type="EMBL" id="EKV55860.1"/>
    </source>
</evidence>
<comment type="caution">
    <text evidence="2">The sequence shown here is derived from an EMBL/GenBank/DDBJ whole genome shotgun (WGS) entry which is preliminary data.</text>
</comment>
<dbReference type="RefSeq" id="WP_008726316.1">
    <property type="nucleotide sequence ID" value="NZ_JH994111.1"/>
</dbReference>